<protein>
    <submittedName>
        <fullName evidence="1">EndoU domain-containing protein</fullName>
    </submittedName>
</protein>
<dbReference type="EMBL" id="CP182909">
    <property type="protein sequence ID" value="XPM67351.1"/>
    <property type="molecule type" value="Genomic_DNA"/>
</dbReference>
<accession>A0ACD5H622</accession>
<dbReference type="Proteomes" id="UP000095472">
    <property type="component" value="Chromosome"/>
</dbReference>
<organism evidence="1 2">
    <name type="scientific">Desertifilum tharense IPPAS B-1220</name>
    <dbReference type="NCBI Taxonomy" id="1781255"/>
    <lineage>
        <taxon>Bacteria</taxon>
        <taxon>Bacillati</taxon>
        <taxon>Cyanobacteriota</taxon>
        <taxon>Cyanophyceae</taxon>
        <taxon>Desertifilales</taxon>
        <taxon>Desertifilaceae</taxon>
        <taxon>Desertifilum</taxon>
    </lineage>
</organism>
<evidence type="ECO:0000313" key="2">
    <source>
        <dbReference type="Proteomes" id="UP000095472"/>
    </source>
</evidence>
<sequence length="111" mass="11941">MTQPPNAQGIYGVQWRHRDGSASKFSTFFPDRCSKQQVLNSIAYAATHPIACPATAPAGLGVAGIALARIRSNFVKRIMGRRLRSPEPDCAMVASTPPSPSDSNTFPQPRS</sequence>
<evidence type="ECO:0000313" key="1">
    <source>
        <dbReference type="EMBL" id="XPM67351.1"/>
    </source>
</evidence>
<name>A0ACD5H622_9CYAN</name>
<keyword evidence="2" id="KW-1185">Reference proteome</keyword>
<proteinExistence type="predicted"/>
<reference evidence="1 2" key="1">
    <citation type="journal article" date="2016" name="Genome Announc.">
        <title>Draft Genome Sequence of the Thermotolerant Cyanobacterium Desertifilum sp. IPPAS B-1220.</title>
        <authorList>
            <person name="Mironov K.S."/>
            <person name="Sinetova M.A."/>
            <person name="Bolatkhan K."/>
            <person name="Zayadan B.K."/>
            <person name="Ustinova V.V."/>
            <person name="Kupriyanova E.V."/>
            <person name="Skrypnik A.N."/>
            <person name="Gogoleva N.E."/>
            <person name="Gogolev Y.V."/>
            <person name="Los D.A."/>
        </authorList>
    </citation>
    <scope>NUCLEOTIDE SEQUENCE [LARGE SCALE GENOMIC DNA]</scope>
    <source>
        <strain evidence="1 2">IPPAS B-1220</strain>
    </source>
</reference>
<gene>
    <name evidence="1" type="ORF">BH720_032910</name>
</gene>